<gene>
    <name evidence="1" type="ORF">C5167_011892</name>
</gene>
<evidence type="ECO:0000313" key="1">
    <source>
        <dbReference type="EMBL" id="RZC53035.1"/>
    </source>
</evidence>
<keyword evidence="2" id="KW-1185">Reference proteome</keyword>
<proteinExistence type="predicted"/>
<dbReference type="Gramene" id="RZC53035">
    <property type="protein sequence ID" value="RZC53035"/>
    <property type="gene ID" value="C5167_011892"/>
</dbReference>
<sequence>MEEQMVLNQGEESLTRREALRLAPHTTQIFYTCNFVLLYLETQYFHDHATFTVVVGLNQQCEQVNAPDPIINTCSDFYKFWQATHDLHEAINLCYAASIATNPMEDNLGDNLEARGLKKHLKRINALKHCMLGKLGGAFISPAGILRCAQGCVLLDRDGSDFSDLAIQPFQQI</sequence>
<name>A0A4Y7J048_PAPSO</name>
<organism evidence="1 2">
    <name type="scientific">Papaver somniferum</name>
    <name type="common">Opium poppy</name>
    <dbReference type="NCBI Taxonomy" id="3469"/>
    <lineage>
        <taxon>Eukaryota</taxon>
        <taxon>Viridiplantae</taxon>
        <taxon>Streptophyta</taxon>
        <taxon>Embryophyta</taxon>
        <taxon>Tracheophyta</taxon>
        <taxon>Spermatophyta</taxon>
        <taxon>Magnoliopsida</taxon>
        <taxon>Ranunculales</taxon>
        <taxon>Papaveraceae</taxon>
        <taxon>Papaveroideae</taxon>
        <taxon>Papaver</taxon>
    </lineage>
</organism>
<accession>A0A4Y7J048</accession>
<protein>
    <submittedName>
        <fullName evidence="1">Uncharacterized protein</fullName>
    </submittedName>
</protein>
<dbReference type="AlphaFoldDB" id="A0A4Y7J048"/>
<evidence type="ECO:0000313" key="2">
    <source>
        <dbReference type="Proteomes" id="UP000316621"/>
    </source>
</evidence>
<dbReference type="Proteomes" id="UP000316621">
    <property type="component" value="Chromosome 3"/>
</dbReference>
<dbReference type="EMBL" id="CM010717">
    <property type="protein sequence ID" value="RZC53035.1"/>
    <property type="molecule type" value="Genomic_DNA"/>
</dbReference>
<reference evidence="1 2" key="1">
    <citation type="journal article" date="2018" name="Science">
        <title>The opium poppy genome and morphinan production.</title>
        <authorList>
            <person name="Guo L."/>
            <person name="Winzer T."/>
            <person name="Yang X."/>
            <person name="Li Y."/>
            <person name="Ning Z."/>
            <person name="He Z."/>
            <person name="Teodor R."/>
            <person name="Lu Y."/>
            <person name="Bowser T.A."/>
            <person name="Graham I.A."/>
            <person name="Ye K."/>
        </authorList>
    </citation>
    <scope>NUCLEOTIDE SEQUENCE [LARGE SCALE GENOMIC DNA]</scope>
    <source>
        <strain evidence="2">cv. HN1</strain>
        <tissue evidence="1">Leaves</tissue>
    </source>
</reference>